<dbReference type="AlphaFoldDB" id="A0A8T1W914"/>
<reference evidence="1" key="1">
    <citation type="submission" date="2021-02" db="EMBL/GenBank/DDBJ databases">
        <authorList>
            <person name="Palmer J.M."/>
        </authorList>
    </citation>
    <scope>NUCLEOTIDE SEQUENCE</scope>
    <source>
        <strain evidence="1">SCRP23</strain>
    </source>
</reference>
<keyword evidence="2" id="KW-1185">Reference proteome</keyword>
<evidence type="ECO:0000313" key="2">
    <source>
        <dbReference type="Proteomes" id="UP000693981"/>
    </source>
</evidence>
<evidence type="ECO:0000313" key="1">
    <source>
        <dbReference type="EMBL" id="KAG7389825.1"/>
    </source>
</evidence>
<proteinExistence type="predicted"/>
<dbReference type="Proteomes" id="UP000693981">
    <property type="component" value="Unassembled WGS sequence"/>
</dbReference>
<accession>A0A8T1W914</accession>
<gene>
    <name evidence="1" type="ORF">PHYBOEH_007220</name>
</gene>
<protein>
    <submittedName>
        <fullName evidence="1">Uncharacterized protein</fullName>
    </submittedName>
</protein>
<organism evidence="1 2">
    <name type="scientific">Phytophthora boehmeriae</name>
    <dbReference type="NCBI Taxonomy" id="109152"/>
    <lineage>
        <taxon>Eukaryota</taxon>
        <taxon>Sar</taxon>
        <taxon>Stramenopiles</taxon>
        <taxon>Oomycota</taxon>
        <taxon>Peronosporomycetes</taxon>
        <taxon>Peronosporales</taxon>
        <taxon>Peronosporaceae</taxon>
        <taxon>Phytophthora</taxon>
    </lineage>
</organism>
<dbReference type="EMBL" id="JAGDFL010000398">
    <property type="protein sequence ID" value="KAG7389825.1"/>
    <property type="molecule type" value="Genomic_DNA"/>
</dbReference>
<name>A0A8T1W914_9STRA</name>
<sequence length="199" mass="21872">MTNFLTPFPIGCFLWVTWRRVWYQTRVEEARDVQHGEPGDVEVLVHVHGEPMTKDKWLTVHSDGSPTPGTPPLRPLQVLPTPFTGIGSLPTTGNHVQLLLIDQKIIQLIAARHPDEDPNDVQVPTLVGIVVKVLPARDASLVDVAYPTGLIGDTVDEAQWQRVQIGNGYLNVISKAKFTALQQQLALALGKPSSAPNEQ</sequence>
<comment type="caution">
    <text evidence="1">The sequence shown here is derived from an EMBL/GenBank/DDBJ whole genome shotgun (WGS) entry which is preliminary data.</text>
</comment>
<dbReference type="OrthoDB" id="91590at2759"/>